<gene>
    <name evidence="3" type="ORF">D7231_16180</name>
</gene>
<feature type="compositionally biased region" description="Low complexity" evidence="1">
    <location>
        <begin position="41"/>
        <end position="78"/>
    </location>
</feature>
<dbReference type="EMBL" id="RBAM01000006">
    <property type="protein sequence ID" value="RKN71548.1"/>
    <property type="molecule type" value="Genomic_DNA"/>
</dbReference>
<reference evidence="3 4" key="1">
    <citation type="journal article" date="2015" name="Antonie Van Leeuwenhoek">
        <title>Streptomyces klenkii sp. nov., isolated from deep marine sediment.</title>
        <authorList>
            <person name="Veyisoglu A."/>
            <person name="Sahin N."/>
        </authorList>
    </citation>
    <scope>NUCLEOTIDE SEQUENCE [LARGE SCALE GENOMIC DNA]</scope>
    <source>
        <strain evidence="3 4">KCTC 29202</strain>
    </source>
</reference>
<proteinExistence type="predicted"/>
<dbReference type="PROSITE" id="PS51257">
    <property type="entry name" value="PROKAR_LIPOPROTEIN"/>
    <property type="match status" value="1"/>
</dbReference>
<keyword evidence="4" id="KW-1185">Reference proteome</keyword>
<feature type="chain" id="PRO_5039090939" description="DUF3761 domain-containing protein" evidence="2">
    <location>
        <begin position="24"/>
        <end position="161"/>
    </location>
</feature>
<dbReference type="OrthoDB" id="4751997at2"/>
<dbReference type="AlphaFoldDB" id="A0A3B0BGQ9"/>
<evidence type="ECO:0000313" key="3">
    <source>
        <dbReference type="EMBL" id="RKN71548.1"/>
    </source>
</evidence>
<accession>A0A3B0BGQ9</accession>
<comment type="caution">
    <text evidence="3">The sequence shown here is derived from an EMBL/GenBank/DDBJ whole genome shotgun (WGS) entry which is preliminary data.</text>
</comment>
<name>A0A3B0BGQ9_9ACTN</name>
<evidence type="ECO:0008006" key="5">
    <source>
        <dbReference type="Google" id="ProtNLM"/>
    </source>
</evidence>
<feature type="signal peptide" evidence="2">
    <location>
        <begin position="1"/>
        <end position="23"/>
    </location>
</feature>
<organism evidence="3 4">
    <name type="scientific">Streptomyces klenkii</name>
    <dbReference type="NCBI Taxonomy" id="1420899"/>
    <lineage>
        <taxon>Bacteria</taxon>
        <taxon>Bacillati</taxon>
        <taxon>Actinomycetota</taxon>
        <taxon>Actinomycetes</taxon>
        <taxon>Kitasatosporales</taxon>
        <taxon>Streptomycetaceae</taxon>
        <taxon>Streptomyces</taxon>
    </lineage>
</organism>
<dbReference type="RefSeq" id="WP_120756160.1">
    <property type="nucleotide sequence ID" value="NZ_RBAM01000006.1"/>
</dbReference>
<evidence type="ECO:0000256" key="2">
    <source>
        <dbReference type="SAM" id="SignalP"/>
    </source>
</evidence>
<sequence length="161" mass="16020">MSSRISLPAFRRRWAGACGIALAGVLTLAGCTGGDEDASPAKKSSASASAAPSAASSSPSQAPSASPTAPPSRAATPSPVLPKPPRKSATPPAAEHTGAGGSSARTQAPREAGTTCEIRSSAGNCYKAGQFCRNADVGASTHDAQGRLMNCGGSGKPRWHY</sequence>
<keyword evidence="2" id="KW-0732">Signal</keyword>
<protein>
    <recommendedName>
        <fullName evidence="5">DUF3761 domain-containing protein</fullName>
    </recommendedName>
</protein>
<evidence type="ECO:0000313" key="4">
    <source>
        <dbReference type="Proteomes" id="UP000270343"/>
    </source>
</evidence>
<evidence type="ECO:0000256" key="1">
    <source>
        <dbReference type="SAM" id="MobiDB-lite"/>
    </source>
</evidence>
<dbReference type="Proteomes" id="UP000270343">
    <property type="component" value="Unassembled WGS sequence"/>
</dbReference>
<feature type="region of interest" description="Disordered" evidence="1">
    <location>
        <begin position="31"/>
        <end position="115"/>
    </location>
</feature>